<proteinExistence type="predicted"/>
<accession>A0ACD1H1I5</accession>
<dbReference type="Proteomes" id="UP000249661">
    <property type="component" value="Unassembled WGS sequence"/>
</dbReference>
<organism evidence="1 2">
    <name type="scientific">Aspergillus aculeatinus CBS 121060</name>
    <dbReference type="NCBI Taxonomy" id="1448322"/>
    <lineage>
        <taxon>Eukaryota</taxon>
        <taxon>Fungi</taxon>
        <taxon>Dikarya</taxon>
        <taxon>Ascomycota</taxon>
        <taxon>Pezizomycotina</taxon>
        <taxon>Eurotiomycetes</taxon>
        <taxon>Eurotiomycetidae</taxon>
        <taxon>Eurotiales</taxon>
        <taxon>Aspergillaceae</taxon>
        <taxon>Aspergillus</taxon>
        <taxon>Aspergillus subgen. Circumdati</taxon>
    </lineage>
</organism>
<reference evidence="1" key="1">
    <citation type="submission" date="2018-02" db="EMBL/GenBank/DDBJ databases">
        <title>The genomes of Aspergillus section Nigri reveals drivers in fungal speciation.</title>
        <authorList>
            <consortium name="DOE Joint Genome Institute"/>
            <person name="Vesth T.C."/>
            <person name="Nybo J."/>
            <person name="Theobald S."/>
            <person name="Brandl J."/>
            <person name="Frisvad J.C."/>
            <person name="Nielsen K.F."/>
            <person name="Lyhne E.K."/>
            <person name="Kogle M.E."/>
            <person name="Kuo A."/>
            <person name="Riley R."/>
            <person name="Clum A."/>
            <person name="Nolan M."/>
            <person name="Lipzen A."/>
            <person name="Salamov A."/>
            <person name="Henrissat B."/>
            <person name="Wiebenga A."/>
            <person name="De vries R.P."/>
            <person name="Grigoriev I.V."/>
            <person name="Mortensen U.H."/>
            <person name="Andersen M.R."/>
            <person name="Baker S.E."/>
        </authorList>
    </citation>
    <scope>NUCLEOTIDE SEQUENCE</scope>
    <source>
        <strain evidence="1">CBS 121060</strain>
    </source>
</reference>
<gene>
    <name evidence="1" type="ORF">BO66DRAFT_441167</name>
</gene>
<sequence>MCLPGICDPFDLEDCCGGSGTAAPPARQRPVQQFQSPISQQRAAVPAAAAAAARAPRPTQGPGQQMQYAAEPQSVRFLWQAGGYLCGPRGGRDTLPTVNVSKTPRGAIVLAGVPRGLPSIQPYEQGQLVSGCLRNVTKSYSFFNAKYYRTKKGLVILQGAQFRAL</sequence>
<protein>
    <submittedName>
        <fullName evidence="1">Uncharacterized protein</fullName>
    </submittedName>
</protein>
<name>A0ACD1H1I5_9EURO</name>
<dbReference type="EMBL" id="KZ824974">
    <property type="protein sequence ID" value="RAH67447.1"/>
    <property type="molecule type" value="Genomic_DNA"/>
</dbReference>
<keyword evidence="2" id="KW-1185">Reference proteome</keyword>
<evidence type="ECO:0000313" key="2">
    <source>
        <dbReference type="Proteomes" id="UP000249661"/>
    </source>
</evidence>
<evidence type="ECO:0000313" key="1">
    <source>
        <dbReference type="EMBL" id="RAH67447.1"/>
    </source>
</evidence>